<dbReference type="RefSeq" id="WP_061474186.1">
    <property type="nucleotide sequence ID" value="NZ_CP083687.1"/>
</dbReference>
<accession>A0A139JW44</accession>
<dbReference type="InterPro" id="IPR010344">
    <property type="entry name" value="YbjH"/>
</dbReference>
<evidence type="ECO:0000313" key="1">
    <source>
        <dbReference type="EMBL" id="MBS5410044.1"/>
    </source>
</evidence>
<proteinExistence type="predicted"/>
<gene>
    <name evidence="1" type="ORF">KHY35_04895</name>
</gene>
<protein>
    <submittedName>
        <fullName evidence="1">YjbH domain-containing protein</fullName>
    </submittedName>
</protein>
<dbReference type="EMBL" id="JAGZEE010000004">
    <property type="protein sequence ID" value="MBS5410044.1"/>
    <property type="molecule type" value="Genomic_DNA"/>
</dbReference>
<comment type="caution">
    <text evidence="1">The sequence shown here is derived from an EMBL/GenBank/DDBJ whole genome shotgun (WGS) entry which is preliminary data.</text>
</comment>
<dbReference type="Proteomes" id="UP000782901">
    <property type="component" value="Unassembled WGS sequence"/>
</dbReference>
<dbReference type="AlphaFoldDB" id="A0A139JW44"/>
<evidence type="ECO:0000313" key="2">
    <source>
        <dbReference type="Proteomes" id="UP000782901"/>
    </source>
</evidence>
<sequence>MKQIEAILGDMRFIPLKGVVLILILILTTSRIHAQYALGATGQMMIPTAEMQETGTFMGSANFLPEEVTPNKFNYPTMNYSVDMSLFSFVELTYRMTLLKMRTYNGRVGYHNQDRSNTIRIRPLKESRYFPAVVIGADDLFTEKATQYWGDYYGVLTKTFGFCKGHQLAVTAGWYFHQGNQPAFKKGPFGGIRYTPAFCRELKLMAEYDTNGWNLGGAIRFWKRLSVHVFTREFTCVSAGLRYECTLIH</sequence>
<organism evidence="1 2">
    <name type="scientific">Bacteroides thetaiotaomicron</name>
    <dbReference type="NCBI Taxonomy" id="818"/>
    <lineage>
        <taxon>Bacteria</taxon>
        <taxon>Pseudomonadati</taxon>
        <taxon>Bacteroidota</taxon>
        <taxon>Bacteroidia</taxon>
        <taxon>Bacteroidales</taxon>
        <taxon>Bacteroidaceae</taxon>
        <taxon>Bacteroides</taxon>
    </lineage>
</organism>
<name>A0A139JW44_BACT4</name>
<dbReference type="Pfam" id="PF06082">
    <property type="entry name" value="YjbH"/>
    <property type="match status" value="1"/>
</dbReference>
<reference evidence="1" key="1">
    <citation type="submission" date="2021-02" db="EMBL/GenBank/DDBJ databases">
        <title>Infant gut strain persistence is associated with maternal origin, phylogeny, and functional potential including surface adhesion and iron acquisition.</title>
        <authorList>
            <person name="Lou Y.C."/>
        </authorList>
    </citation>
    <scope>NUCLEOTIDE SEQUENCE</scope>
    <source>
        <strain evidence="1">L3_082_243G1_dasL3_082_243G1_maxbin2.maxbin.015s ta_sub</strain>
    </source>
</reference>